<dbReference type="CTD" id="602"/>
<dbReference type="AlphaFoldDB" id="A0A9B0TW64"/>
<feature type="repeat" description="ANK" evidence="13">
    <location>
        <begin position="134"/>
        <end position="170"/>
    </location>
</feature>
<feature type="compositionally biased region" description="Low complexity" evidence="14">
    <location>
        <begin position="21"/>
        <end position="31"/>
    </location>
</feature>
<dbReference type="GO" id="GO:0005634">
    <property type="term" value="C:nucleus"/>
    <property type="evidence" value="ECO:0007669"/>
    <property type="project" value="UniProtKB-SubCell"/>
</dbReference>
<sequence>MPRCPSGAMDEGPVDLRTRPKAAGPPGAALPLRKRPLRAPSPEPAAPQAAAGPGVPSESLCGGPEAPVVPGPPHGLPRPEALYYQGPFLPLYPTPTMGSPFPVLSLPAPLYPILCSMEHPLSTDIAVAINADEDGDTPLHIAVVQGNLPAVHRLVTLFQHGGRELDIYNNLRQTPLHLAVITTLPSVVRLLVMAGASPMALDRHGQTAVHLACEHRSATCLRTLLDSAAPGTVDLEARNYDGLTALHVAVNTECHEAVLLLLERGADIDAMDIKSGRSPLIHAVENNSHSMVQLLLQHGANVNAQMYSGTSALHSASGRGLLLLVRTLVRSGADSGLKNCHNDTPLMVARSRRVIDILRGKATRSVPTPQSELFPEHSATTSPESSSRLSSNGLLSASPSSSPSLSPPKDPPGFPMVPPNFFLPPSSPPAFLPFSGVLQASGRPVLPSPAPGGS</sequence>
<evidence type="ECO:0000256" key="5">
    <source>
        <dbReference type="ARBA" id="ARBA00022737"/>
    </source>
</evidence>
<dbReference type="GO" id="GO:0005829">
    <property type="term" value="C:cytosol"/>
    <property type="evidence" value="ECO:0007669"/>
    <property type="project" value="TreeGrafter"/>
</dbReference>
<keyword evidence="10" id="KW-0804">Transcription</keyword>
<feature type="compositionally biased region" description="Low complexity" evidence="14">
    <location>
        <begin position="378"/>
        <end position="404"/>
    </location>
</feature>
<evidence type="ECO:0000256" key="4">
    <source>
        <dbReference type="ARBA" id="ARBA00022553"/>
    </source>
</evidence>
<evidence type="ECO:0000256" key="10">
    <source>
        <dbReference type="ARBA" id="ARBA00023163"/>
    </source>
</evidence>
<evidence type="ECO:0000256" key="14">
    <source>
        <dbReference type="SAM" id="MobiDB-lite"/>
    </source>
</evidence>
<evidence type="ECO:0000256" key="11">
    <source>
        <dbReference type="ARBA" id="ARBA00023242"/>
    </source>
</evidence>
<evidence type="ECO:0000256" key="6">
    <source>
        <dbReference type="ARBA" id="ARBA00022843"/>
    </source>
</evidence>
<dbReference type="GO" id="GO:0051059">
    <property type="term" value="F:NF-kappaB binding"/>
    <property type="evidence" value="ECO:0007669"/>
    <property type="project" value="TreeGrafter"/>
</dbReference>
<feature type="repeat" description="ANK" evidence="13">
    <location>
        <begin position="241"/>
        <end position="273"/>
    </location>
</feature>
<feature type="region of interest" description="Disordered" evidence="14">
    <location>
        <begin position="360"/>
        <end position="420"/>
    </location>
</feature>
<keyword evidence="15" id="KW-1185">Reference proteome</keyword>
<dbReference type="PANTHER" id="PTHR46680">
    <property type="entry name" value="NF-KAPPA-B INHIBITOR ALPHA"/>
    <property type="match status" value="1"/>
</dbReference>
<feature type="repeat" description="ANK" evidence="13">
    <location>
        <begin position="171"/>
        <end position="203"/>
    </location>
</feature>
<evidence type="ECO:0000313" key="16">
    <source>
        <dbReference type="RefSeq" id="XP_006871417.1"/>
    </source>
</evidence>
<keyword evidence="6" id="KW-0832">Ubl conjugation</keyword>
<proteinExistence type="predicted"/>
<dbReference type="InterPro" id="IPR002110">
    <property type="entry name" value="Ankyrin_rpt"/>
</dbReference>
<evidence type="ECO:0000256" key="9">
    <source>
        <dbReference type="ARBA" id="ARBA00023159"/>
    </source>
</evidence>
<keyword evidence="5" id="KW-0677">Repeat</keyword>
<feature type="repeat" description="ANK" evidence="13">
    <location>
        <begin position="308"/>
        <end position="340"/>
    </location>
</feature>
<reference evidence="16" key="1">
    <citation type="submission" date="2025-08" db="UniProtKB">
        <authorList>
            <consortium name="RefSeq"/>
        </authorList>
    </citation>
    <scope>IDENTIFICATION</scope>
    <source>
        <tissue evidence="16">Spleen</tissue>
    </source>
</reference>
<dbReference type="GO" id="GO:0006950">
    <property type="term" value="P:response to stress"/>
    <property type="evidence" value="ECO:0007669"/>
    <property type="project" value="UniProtKB-ARBA"/>
</dbReference>
<evidence type="ECO:0000256" key="2">
    <source>
        <dbReference type="ARBA" id="ARBA00004556"/>
    </source>
</evidence>
<evidence type="ECO:0000256" key="13">
    <source>
        <dbReference type="PROSITE-ProRule" id="PRU00023"/>
    </source>
</evidence>
<dbReference type="Gene3D" id="1.25.40.20">
    <property type="entry name" value="Ankyrin repeat-containing domain"/>
    <property type="match status" value="1"/>
</dbReference>
<keyword evidence="9" id="KW-0010">Activator</keyword>
<dbReference type="PRINTS" id="PR01415">
    <property type="entry name" value="ANKYRIN"/>
</dbReference>
<dbReference type="GO" id="GO:0043066">
    <property type="term" value="P:negative regulation of apoptotic process"/>
    <property type="evidence" value="ECO:0007669"/>
    <property type="project" value="UniProtKB-ARBA"/>
</dbReference>
<name>A0A9B0TW64_CHRAS</name>
<comment type="subcellular location">
    <subcellularLocation>
        <location evidence="2">Cytoplasm</location>
        <location evidence="2">Perinuclear region</location>
    </subcellularLocation>
    <subcellularLocation>
        <location evidence="1">Nucleus</location>
    </subcellularLocation>
</comment>
<dbReference type="InterPro" id="IPR036770">
    <property type="entry name" value="Ankyrin_rpt-contain_sf"/>
</dbReference>
<comment type="subunit">
    <text evidence="12">Component of a complex consisting of the NF-kappa-B p52-p52 homodimer and BCL3. Component of a complex consisting of the NF-kappa-B p50-p50 homodimer and BCL3. Interacts with N4BP2, COPS5 and PIR. Interacts with CYLD.</text>
</comment>
<evidence type="ECO:0000256" key="3">
    <source>
        <dbReference type="ARBA" id="ARBA00022490"/>
    </source>
</evidence>
<dbReference type="Pfam" id="PF12796">
    <property type="entry name" value="Ank_2"/>
    <property type="match status" value="2"/>
</dbReference>
<feature type="compositionally biased region" description="Low complexity" evidence="14">
    <location>
        <begin position="46"/>
        <end position="66"/>
    </location>
</feature>
<keyword evidence="3" id="KW-0963">Cytoplasm</keyword>
<dbReference type="GO" id="GO:0045893">
    <property type="term" value="P:positive regulation of DNA-templated transcription"/>
    <property type="evidence" value="ECO:0007669"/>
    <property type="project" value="UniProtKB-ARBA"/>
</dbReference>
<evidence type="ECO:0000313" key="15">
    <source>
        <dbReference type="Proteomes" id="UP000504623"/>
    </source>
</evidence>
<keyword evidence="8 13" id="KW-0040">ANK repeat</keyword>
<keyword evidence="11" id="KW-0539">Nucleus</keyword>
<dbReference type="Pfam" id="PF00023">
    <property type="entry name" value="Ank"/>
    <property type="match status" value="1"/>
</dbReference>
<evidence type="ECO:0000256" key="1">
    <source>
        <dbReference type="ARBA" id="ARBA00004123"/>
    </source>
</evidence>
<dbReference type="PANTHER" id="PTHR46680:SF2">
    <property type="entry name" value="NF-KAPPA-B INHIBITOR ZETA"/>
    <property type="match status" value="1"/>
</dbReference>
<dbReference type="RefSeq" id="XP_006871417.1">
    <property type="nucleotide sequence ID" value="XM_006871355.1"/>
</dbReference>
<keyword evidence="7" id="KW-0805">Transcription regulation</keyword>
<dbReference type="GO" id="GO:0071356">
    <property type="term" value="P:cellular response to tumor necrosis factor"/>
    <property type="evidence" value="ECO:0007669"/>
    <property type="project" value="TreeGrafter"/>
</dbReference>
<dbReference type="GO" id="GO:0003712">
    <property type="term" value="F:transcription coregulator activity"/>
    <property type="evidence" value="ECO:0007669"/>
    <property type="project" value="UniProtKB-ARBA"/>
</dbReference>
<evidence type="ECO:0000256" key="12">
    <source>
        <dbReference type="ARBA" id="ARBA00065082"/>
    </source>
</evidence>
<dbReference type="GO" id="GO:0048471">
    <property type="term" value="C:perinuclear region of cytoplasm"/>
    <property type="evidence" value="ECO:0007669"/>
    <property type="project" value="UniProtKB-SubCell"/>
</dbReference>
<protein>
    <submittedName>
        <fullName evidence="16">B-cell lymphoma 3 protein</fullName>
    </submittedName>
</protein>
<dbReference type="SUPFAM" id="SSF48403">
    <property type="entry name" value="Ankyrin repeat"/>
    <property type="match status" value="1"/>
</dbReference>
<organism evidence="15 16">
    <name type="scientific">Chrysochloris asiatica</name>
    <name type="common">Cape golden mole</name>
    <dbReference type="NCBI Taxonomy" id="185453"/>
    <lineage>
        <taxon>Eukaryota</taxon>
        <taxon>Metazoa</taxon>
        <taxon>Chordata</taxon>
        <taxon>Craniata</taxon>
        <taxon>Vertebrata</taxon>
        <taxon>Euteleostomi</taxon>
        <taxon>Mammalia</taxon>
        <taxon>Eutheria</taxon>
        <taxon>Afrotheria</taxon>
        <taxon>Chrysochloridae</taxon>
        <taxon>Chrysochlorinae</taxon>
        <taxon>Chrysochloris</taxon>
    </lineage>
</organism>
<dbReference type="GO" id="GO:0006915">
    <property type="term" value="P:apoptotic process"/>
    <property type="evidence" value="ECO:0007669"/>
    <property type="project" value="UniProtKB-ARBA"/>
</dbReference>
<dbReference type="GeneID" id="102815391"/>
<dbReference type="GO" id="GO:0010628">
    <property type="term" value="P:positive regulation of gene expression"/>
    <property type="evidence" value="ECO:0007669"/>
    <property type="project" value="UniProtKB-ARBA"/>
</dbReference>
<accession>A0A9B0TW64</accession>
<dbReference type="OrthoDB" id="10254947at2759"/>
<dbReference type="GO" id="GO:0051707">
    <property type="term" value="P:response to other organism"/>
    <property type="evidence" value="ECO:0007669"/>
    <property type="project" value="UniProtKB-ARBA"/>
</dbReference>
<evidence type="ECO:0000256" key="7">
    <source>
        <dbReference type="ARBA" id="ARBA00023015"/>
    </source>
</evidence>
<dbReference type="FunFam" id="1.25.40.20:FF:000187">
    <property type="entry name" value="B-cell lymphoma 3 protein"/>
    <property type="match status" value="1"/>
</dbReference>
<gene>
    <name evidence="16" type="primary">BCL3</name>
</gene>
<dbReference type="GO" id="GO:0001818">
    <property type="term" value="P:negative regulation of cytokine production"/>
    <property type="evidence" value="ECO:0007669"/>
    <property type="project" value="UniProtKB-ARBA"/>
</dbReference>
<dbReference type="SMART" id="SM00248">
    <property type="entry name" value="ANK"/>
    <property type="match status" value="6"/>
</dbReference>
<dbReference type="PROSITE" id="PS50088">
    <property type="entry name" value="ANK_REPEAT"/>
    <property type="match status" value="5"/>
</dbReference>
<dbReference type="Proteomes" id="UP000504623">
    <property type="component" value="Unplaced"/>
</dbReference>
<dbReference type="InterPro" id="IPR051070">
    <property type="entry name" value="NF-kappa-B_inhibitor"/>
</dbReference>
<feature type="repeat" description="ANK" evidence="13">
    <location>
        <begin position="275"/>
        <end position="307"/>
    </location>
</feature>
<dbReference type="PROSITE" id="PS50297">
    <property type="entry name" value="ANK_REP_REGION"/>
    <property type="match status" value="4"/>
</dbReference>
<feature type="region of interest" description="Disordered" evidence="14">
    <location>
        <begin position="1"/>
        <end position="74"/>
    </location>
</feature>
<feature type="compositionally biased region" description="Pro residues" evidence="14">
    <location>
        <begin position="405"/>
        <end position="420"/>
    </location>
</feature>
<evidence type="ECO:0000256" key="8">
    <source>
        <dbReference type="ARBA" id="ARBA00023043"/>
    </source>
</evidence>
<keyword evidence="4" id="KW-0597">Phosphoprotein</keyword>